<dbReference type="Pfam" id="PF02653">
    <property type="entry name" value="BPD_transp_2"/>
    <property type="match status" value="1"/>
</dbReference>
<dbReference type="RefSeq" id="WP_073050685.1">
    <property type="nucleotide sequence ID" value="NZ_FQZL01000036.1"/>
</dbReference>
<comment type="similarity">
    <text evidence="9">Belongs to the binding-protein-dependent transport system permease family. LivHM subfamily.</text>
</comment>
<evidence type="ECO:0000256" key="10">
    <source>
        <dbReference type="SAM" id="Phobius"/>
    </source>
</evidence>
<evidence type="ECO:0000256" key="2">
    <source>
        <dbReference type="ARBA" id="ARBA00022448"/>
    </source>
</evidence>
<evidence type="ECO:0000256" key="8">
    <source>
        <dbReference type="ARBA" id="ARBA00023136"/>
    </source>
</evidence>
<keyword evidence="4" id="KW-0997">Cell inner membrane</keyword>
<feature type="transmembrane region" description="Helical" evidence="10">
    <location>
        <begin position="256"/>
        <end position="278"/>
    </location>
</feature>
<sequence>MIIQEIFDGLTLGMVYALVAVGYSLVFGILRLVNFSHGSVYAFGAHIALVTAVSMGYGIVWGLCASVIVTGLLGIAIDKISLEPLRKKKSKPISALITTIGISYIIQNGLMIVFGSESKWFPKIFDYGMIYIGNVALKSTQLGIFLVSVVLLLFLTFIIYRTKVGLAMRGIEQNTKAAYLMGIDVNKVVSFTFFLGGASAAIAGTLISGYYQIVNPQMGFIVGLKAFSAAVLGGIGILHGSVLGGIVVGISESFGVSYLGGGYRDAMAFLILIVVLIVRPNGLLGKKKVEKV</sequence>
<feature type="transmembrane region" description="Helical" evidence="10">
    <location>
        <begin position="226"/>
        <end position="250"/>
    </location>
</feature>
<keyword evidence="8 10" id="KW-0472">Membrane</keyword>
<evidence type="ECO:0000313" key="12">
    <source>
        <dbReference type="Proteomes" id="UP000184052"/>
    </source>
</evidence>
<dbReference type="OrthoDB" id="9807115at2"/>
<organism evidence="11 12">
    <name type="scientific">Dethiosulfatibacter aminovorans DSM 17477</name>
    <dbReference type="NCBI Taxonomy" id="1121476"/>
    <lineage>
        <taxon>Bacteria</taxon>
        <taxon>Bacillati</taxon>
        <taxon>Bacillota</taxon>
        <taxon>Tissierellia</taxon>
        <taxon>Dethiosulfatibacter</taxon>
    </lineage>
</organism>
<dbReference type="GO" id="GO:0015192">
    <property type="term" value="F:L-phenylalanine transmembrane transporter activity"/>
    <property type="evidence" value="ECO:0007669"/>
    <property type="project" value="TreeGrafter"/>
</dbReference>
<dbReference type="InterPro" id="IPR052157">
    <property type="entry name" value="BCAA_transport_permease"/>
</dbReference>
<reference evidence="11 12" key="1">
    <citation type="submission" date="2016-11" db="EMBL/GenBank/DDBJ databases">
        <authorList>
            <person name="Jaros S."/>
            <person name="Januszkiewicz K."/>
            <person name="Wedrychowicz H."/>
        </authorList>
    </citation>
    <scope>NUCLEOTIDE SEQUENCE [LARGE SCALE GENOMIC DNA]</scope>
    <source>
        <strain evidence="11 12">DSM 17477</strain>
    </source>
</reference>
<keyword evidence="12" id="KW-1185">Reference proteome</keyword>
<keyword evidence="5 10" id="KW-0812">Transmembrane</keyword>
<dbReference type="GO" id="GO:0015188">
    <property type="term" value="F:L-isoleucine transmembrane transporter activity"/>
    <property type="evidence" value="ECO:0007669"/>
    <property type="project" value="TreeGrafter"/>
</dbReference>
<evidence type="ECO:0000256" key="1">
    <source>
        <dbReference type="ARBA" id="ARBA00004651"/>
    </source>
</evidence>
<evidence type="ECO:0000256" key="5">
    <source>
        <dbReference type="ARBA" id="ARBA00022692"/>
    </source>
</evidence>
<dbReference type="PANTHER" id="PTHR11795:SF371">
    <property type="entry name" value="HIGH-AFFINITY BRANCHED-CHAIN AMINO ACID TRANSPORT SYSTEM PERMEASE PROTEIN LIVH"/>
    <property type="match status" value="1"/>
</dbReference>
<feature type="transmembrane region" description="Helical" evidence="10">
    <location>
        <begin position="93"/>
        <end position="114"/>
    </location>
</feature>
<name>A0A1M6M119_9FIRM</name>
<keyword evidence="3" id="KW-1003">Cell membrane</keyword>
<proteinExistence type="inferred from homology"/>
<dbReference type="InterPro" id="IPR001851">
    <property type="entry name" value="ABC_transp_permease"/>
</dbReference>
<feature type="transmembrane region" description="Helical" evidence="10">
    <location>
        <begin position="12"/>
        <end position="33"/>
    </location>
</feature>
<feature type="transmembrane region" description="Helical" evidence="10">
    <location>
        <begin position="45"/>
        <end position="73"/>
    </location>
</feature>
<evidence type="ECO:0000256" key="4">
    <source>
        <dbReference type="ARBA" id="ARBA00022519"/>
    </source>
</evidence>
<comment type="subcellular location">
    <subcellularLocation>
        <location evidence="1">Cell membrane</location>
        <topology evidence="1">Multi-pass membrane protein</topology>
    </subcellularLocation>
</comment>
<keyword evidence="6" id="KW-0029">Amino-acid transport</keyword>
<evidence type="ECO:0000256" key="7">
    <source>
        <dbReference type="ARBA" id="ARBA00022989"/>
    </source>
</evidence>
<feature type="transmembrane region" description="Helical" evidence="10">
    <location>
        <begin position="142"/>
        <end position="160"/>
    </location>
</feature>
<dbReference type="GO" id="GO:0005886">
    <property type="term" value="C:plasma membrane"/>
    <property type="evidence" value="ECO:0007669"/>
    <property type="project" value="UniProtKB-SubCell"/>
</dbReference>
<dbReference type="EMBL" id="FQZL01000036">
    <property type="protein sequence ID" value="SHJ77096.1"/>
    <property type="molecule type" value="Genomic_DNA"/>
</dbReference>
<accession>A0A1M6M119</accession>
<dbReference type="GO" id="GO:0015808">
    <property type="term" value="P:L-alanine transport"/>
    <property type="evidence" value="ECO:0007669"/>
    <property type="project" value="TreeGrafter"/>
</dbReference>
<dbReference type="AlphaFoldDB" id="A0A1M6M119"/>
<feature type="transmembrane region" description="Helical" evidence="10">
    <location>
        <begin position="188"/>
        <end position="214"/>
    </location>
</feature>
<dbReference type="PANTHER" id="PTHR11795">
    <property type="entry name" value="BRANCHED-CHAIN AMINO ACID TRANSPORT SYSTEM PERMEASE PROTEIN LIVH"/>
    <property type="match status" value="1"/>
</dbReference>
<dbReference type="Proteomes" id="UP000184052">
    <property type="component" value="Unassembled WGS sequence"/>
</dbReference>
<evidence type="ECO:0000256" key="6">
    <source>
        <dbReference type="ARBA" id="ARBA00022970"/>
    </source>
</evidence>
<keyword evidence="7 10" id="KW-1133">Transmembrane helix</keyword>
<dbReference type="CDD" id="cd06582">
    <property type="entry name" value="TM_PBP1_LivH_like"/>
    <property type="match status" value="1"/>
</dbReference>
<evidence type="ECO:0000256" key="3">
    <source>
        <dbReference type="ARBA" id="ARBA00022475"/>
    </source>
</evidence>
<dbReference type="STRING" id="1121476.SAMN02745751_03325"/>
<dbReference type="GO" id="GO:1903806">
    <property type="term" value="P:L-isoleucine import across plasma membrane"/>
    <property type="evidence" value="ECO:0007669"/>
    <property type="project" value="TreeGrafter"/>
</dbReference>
<dbReference type="GO" id="GO:0005304">
    <property type="term" value="F:L-valine transmembrane transporter activity"/>
    <property type="evidence" value="ECO:0007669"/>
    <property type="project" value="TreeGrafter"/>
</dbReference>
<evidence type="ECO:0000313" key="11">
    <source>
        <dbReference type="EMBL" id="SHJ77096.1"/>
    </source>
</evidence>
<evidence type="ECO:0000256" key="9">
    <source>
        <dbReference type="ARBA" id="ARBA00037998"/>
    </source>
</evidence>
<gene>
    <name evidence="11" type="ORF">SAMN02745751_03325</name>
</gene>
<keyword evidence="2" id="KW-0813">Transport</keyword>
<dbReference type="GO" id="GO:0015190">
    <property type="term" value="F:L-leucine transmembrane transporter activity"/>
    <property type="evidence" value="ECO:0007669"/>
    <property type="project" value="TreeGrafter"/>
</dbReference>
<protein>
    <submittedName>
        <fullName evidence="11">Amino acid/amide ABC transporter membrane protein 1, HAAT family</fullName>
    </submittedName>
</protein>
<dbReference type="GO" id="GO:0042941">
    <property type="term" value="P:D-alanine transmembrane transport"/>
    <property type="evidence" value="ECO:0007669"/>
    <property type="project" value="TreeGrafter"/>
</dbReference>